<dbReference type="EMBL" id="KN823162">
    <property type="protein sequence ID" value="KIO20754.1"/>
    <property type="molecule type" value="Genomic_DNA"/>
</dbReference>
<dbReference type="OrthoDB" id="3365698at2759"/>
<evidence type="ECO:0000313" key="2">
    <source>
        <dbReference type="EMBL" id="KIO20754.1"/>
    </source>
</evidence>
<dbReference type="STRING" id="1051891.A0A0C3Q9R8"/>
<reference evidence="2 3" key="1">
    <citation type="submission" date="2014-04" db="EMBL/GenBank/DDBJ databases">
        <authorList>
            <consortium name="DOE Joint Genome Institute"/>
            <person name="Kuo A."/>
            <person name="Girlanda M."/>
            <person name="Perotto S."/>
            <person name="Kohler A."/>
            <person name="Nagy L.G."/>
            <person name="Floudas D."/>
            <person name="Copeland A."/>
            <person name="Barry K.W."/>
            <person name="Cichocki N."/>
            <person name="Veneault-Fourrey C."/>
            <person name="LaButti K."/>
            <person name="Lindquist E.A."/>
            <person name="Lipzen A."/>
            <person name="Lundell T."/>
            <person name="Morin E."/>
            <person name="Murat C."/>
            <person name="Sun H."/>
            <person name="Tunlid A."/>
            <person name="Henrissat B."/>
            <person name="Grigoriev I.V."/>
            <person name="Hibbett D.S."/>
            <person name="Martin F."/>
            <person name="Nordberg H.P."/>
            <person name="Cantor M.N."/>
            <person name="Hua S.X."/>
        </authorList>
    </citation>
    <scope>NUCLEOTIDE SEQUENCE [LARGE SCALE GENOMIC DNA]</scope>
    <source>
        <strain evidence="2 3">MUT 4182</strain>
    </source>
</reference>
<dbReference type="Proteomes" id="UP000054248">
    <property type="component" value="Unassembled WGS sequence"/>
</dbReference>
<sequence>MKSTGRPWDELILHLPTVGHLQAVLEMPAPYLRKLEIKVESQSNTVVNIFGGKHGVLEDIRLTGPTIEWTSEALAGLRRLQLDYTGGGFASLSLTQIFRLLQRNPRLQYISWSGWTKADRSLPTNAIILSHLTELSLKEFGVPVLLDFIHAPSCRQFRIHCQSNAGDSHTLLLPPLQRFLPSLKNSLQQAAAISICLGRSSFLYHCVPLFSDSLSQLDFRFEREQPYLMLEWFCQQLHDINIKTPPVHIRFDPRFDFTRHTTLPSLFRLRNVVSLRLADRLVGPGWLLQGLSRPNGSQGNSELWPFPELTEVEVAPSGLLIQDVLDFVRSRFIEESLQGAARRPPMLKALRLIGNEWEGSIAEQDLKRMLCGSVFSLERSVCVQEYCRVNEEPEYTWDEESDSGERSLVISEPTDRTDSSDAEGAAISENHDSDDE</sequence>
<proteinExistence type="predicted"/>
<dbReference type="AlphaFoldDB" id="A0A0C3Q9R8"/>
<accession>A0A0C3Q9R8</accession>
<evidence type="ECO:0000313" key="3">
    <source>
        <dbReference type="Proteomes" id="UP000054248"/>
    </source>
</evidence>
<keyword evidence="3" id="KW-1185">Reference proteome</keyword>
<gene>
    <name evidence="2" type="ORF">M407DRAFT_29603</name>
</gene>
<reference evidence="3" key="2">
    <citation type="submission" date="2015-01" db="EMBL/GenBank/DDBJ databases">
        <title>Evolutionary Origins and Diversification of the Mycorrhizal Mutualists.</title>
        <authorList>
            <consortium name="DOE Joint Genome Institute"/>
            <consortium name="Mycorrhizal Genomics Consortium"/>
            <person name="Kohler A."/>
            <person name="Kuo A."/>
            <person name="Nagy L.G."/>
            <person name="Floudas D."/>
            <person name="Copeland A."/>
            <person name="Barry K.W."/>
            <person name="Cichocki N."/>
            <person name="Veneault-Fourrey C."/>
            <person name="LaButti K."/>
            <person name="Lindquist E.A."/>
            <person name="Lipzen A."/>
            <person name="Lundell T."/>
            <person name="Morin E."/>
            <person name="Murat C."/>
            <person name="Riley R."/>
            <person name="Ohm R."/>
            <person name="Sun H."/>
            <person name="Tunlid A."/>
            <person name="Henrissat B."/>
            <person name="Grigoriev I.V."/>
            <person name="Hibbett D.S."/>
            <person name="Martin F."/>
        </authorList>
    </citation>
    <scope>NUCLEOTIDE SEQUENCE [LARGE SCALE GENOMIC DNA]</scope>
    <source>
        <strain evidence="3">MUT 4182</strain>
    </source>
</reference>
<evidence type="ECO:0008006" key="4">
    <source>
        <dbReference type="Google" id="ProtNLM"/>
    </source>
</evidence>
<evidence type="ECO:0000256" key="1">
    <source>
        <dbReference type="SAM" id="MobiDB-lite"/>
    </source>
</evidence>
<protein>
    <recommendedName>
        <fullName evidence="4">F-box domain-containing protein</fullName>
    </recommendedName>
</protein>
<dbReference type="HOGENOM" id="CLU_628808_0_0_1"/>
<name>A0A0C3Q9R8_9AGAM</name>
<feature type="region of interest" description="Disordered" evidence="1">
    <location>
        <begin position="394"/>
        <end position="436"/>
    </location>
</feature>
<organism evidence="2 3">
    <name type="scientific">Tulasnella calospora MUT 4182</name>
    <dbReference type="NCBI Taxonomy" id="1051891"/>
    <lineage>
        <taxon>Eukaryota</taxon>
        <taxon>Fungi</taxon>
        <taxon>Dikarya</taxon>
        <taxon>Basidiomycota</taxon>
        <taxon>Agaricomycotina</taxon>
        <taxon>Agaricomycetes</taxon>
        <taxon>Cantharellales</taxon>
        <taxon>Tulasnellaceae</taxon>
        <taxon>Tulasnella</taxon>
    </lineage>
</organism>